<keyword evidence="2" id="KW-0472">Membrane</keyword>
<organism evidence="3 4">
    <name type="scientific">Nonomuraea glycinis</name>
    <dbReference type="NCBI Taxonomy" id="2047744"/>
    <lineage>
        <taxon>Bacteria</taxon>
        <taxon>Bacillati</taxon>
        <taxon>Actinomycetota</taxon>
        <taxon>Actinomycetes</taxon>
        <taxon>Streptosporangiales</taxon>
        <taxon>Streptosporangiaceae</taxon>
        <taxon>Nonomuraea</taxon>
    </lineage>
</organism>
<name>A0A918A6W6_9ACTN</name>
<dbReference type="Gene3D" id="1.10.1740.10">
    <property type="match status" value="1"/>
</dbReference>
<feature type="compositionally biased region" description="Basic and acidic residues" evidence="1">
    <location>
        <begin position="507"/>
        <end position="517"/>
    </location>
</feature>
<protein>
    <recommendedName>
        <fullName evidence="5">Sigma-70 family RNA polymerase sigma factor</fullName>
    </recommendedName>
</protein>
<feature type="compositionally biased region" description="Low complexity" evidence="1">
    <location>
        <begin position="284"/>
        <end position="323"/>
    </location>
</feature>
<gene>
    <name evidence="3" type="ORF">GCM10012278_47160</name>
</gene>
<feature type="compositionally biased region" description="Low complexity" evidence="1">
    <location>
        <begin position="738"/>
        <end position="756"/>
    </location>
</feature>
<feature type="region of interest" description="Disordered" evidence="1">
    <location>
        <begin position="384"/>
        <end position="626"/>
    </location>
</feature>
<feature type="region of interest" description="Disordered" evidence="1">
    <location>
        <begin position="734"/>
        <end position="828"/>
    </location>
</feature>
<keyword evidence="2" id="KW-1133">Transmembrane helix</keyword>
<keyword evidence="2" id="KW-0812">Transmembrane</keyword>
<dbReference type="EMBL" id="BMNK01000008">
    <property type="protein sequence ID" value="GGP09852.1"/>
    <property type="molecule type" value="Genomic_DNA"/>
</dbReference>
<feature type="compositionally biased region" description="Low complexity" evidence="1">
    <location>
        <begin position="779"/>
        <end position="809"/>
    </location>
</feature>
<keyword evidence="4" id="KW-1185">Reference proteome</keyword>
<dbReference type="AlphaFoldDB" id="A0A918A6W6"/>
<feature type="compositionally biased region" description="Polar residues" evidence="1">
    <location>
        <begin position="608"/>
        <end position="619"/>
    </location>
</feature>
<feature type="compositionally biased region" description="Basic and acidic residues" evidence="1">
    <location>
        <begin position="525"/>
        <end position="571"/>
    </location>
</feature>
<feature type="transmembrane region" description="Helical" evidence="2">
    <location>
        <begin position="702"/>
        <end position="724"/>
    </location>
</feature>
<evidence type="ECO:0000256" key="1">
    <source>
        <dbReference type="SAM" id="MobiDB-lite"/>
    </source>
</evidence>
<accession>A0A918A6W6</accession>
<dbReference type="RefSeq" id="WP_189140858.1">
    <property type="nucleotide sequence ID" value="NZ_BMNK01000008.1"/>
</dbReference>
<reference evidence="3" key="1">
    <citation type="journal article" date="2014" name="Int. J. Syst. Evol. Microbiol.">
        <title>Complete genome sequence of Corynebacterium casei LMG S-19264T (=DSM 44701T), isolated from a smear-ripened cheese.</title>
        <authorList>
            <consortium name="US DOE Joint Genome Institute (JGI-PGF)"/>
            <person name="Walter F."/>
            <person name="Albersmeier A."/>
            <person name="Kalinowski J."/>
            <person name="Ruckert C."/>
        </authorList>
    </citation>
    <scope>NUCLEOTIDE SEQUENCE</scope>
    <source>
        <strain evidence="3">CGMCC 4.7430</strain>
    </source>
</reference>
<evidence type="ECO:0000313" key="3">
    <source>
        <dbReference type="EMBL" id="GGP09852.1"/>
    </source>
</evidence>
<sequence>MWRTLSSEARERIGELCDEHGRHLYDYCRTALAGSDAELAVADALLSAHAHGDRLAEPRLLRPWLYALARAHRAAIATTRPASTGSWSRPGVAPDLVPEGLMALDGPHRELLDLSVRHGLTNAEIAVIFDAEAFEVAAIVAEAADTLEEWFAAVRAARTREGCPRLATRVTDWTKAPGRRNRTRIARHILSCSGCRAAPRTVRATTLLHRLPLAAVPSTLRDQPAWGRPLPADDPLWRPDGFPHQARGLVEPPPAMISLVPGPTTETREPSWPVAGAAATGQEPPRTGTAPFTATAPAGAPKGAATGGTPSRVSSGSIASGAAPGDGPGDGAGTPGRGGVPLSAPIGKAPFGTAPGAPLRPASEDIPAQAAANGIQAAITTTAPTAAASGVPPGIATGGTPHSRDPAGGTRRGREPLSPSVTALLDTAHQPGEHHPPGPTVPEQQGKRPTALAGPDQLRDRPTGLPEIPSQRRTPTRQESRSAQEPPDLARRLLKTAADQVEAPDDSTPRRSAEPGDKLVFSGERPSRERPAQERDRPVREADRPVREADRPVREADRPVRETDRPVREAEQAQVRPSPPVRDPQAKREQIWALQPPRPGASRPDRLFTQSPDRQNVRNPDTPRVREPERMVVPETGGARVREPERVAAQEAGGARVREPERGVVPEAGKSQVWEVGDEQWEEFWEGRPDEDDPEARISLRWLVRMALVIGLVMVAGGLTWSVFRHQTSGKAASVTGPTALAPGPSAAAPPAQAADPAKEAPTLRSAAPTAGATDQRSPTGTAKATGPAAPTGAATPQDGAPRDAAPAGKAPPAPVARLSPESVQLGTRRTGTFKLSCTGDCQVTSVTASNGIVISGNTFTVAAPAERPGCSGPPVTESGVVTIGWSGTATGDGRGTEGTTAADGTLTMLVSWTVTSNKGAYIPDTNGGGYWSNCPKNE</sequence>
<evidence type="ECO:0008006" key="5">
    <source>
        <dbReference type="Google" id="ProtNLM"/>
    </source>
</evidence>
<evidence type="ECO:0000256" key="2">
    <source>
        <dbReference type="SAM" id="Phobius"/>
    </source>
</evidence>
<feature type="compositionally biased region" description="Gly residues" evidence="1">
    <location>
        <begin position="324"/>
        <end position="339"/>
    </location>
</feature>
<proteinExistence type="predicted"/>
<comment type="caution">
    <text evidence="3">The sequence shown here is derived from an EMBL/GenBank/DDBJ whole genome shotgun (WGS) entry which is preliminary data.</text>
</comment>
<dbReference type="Proteomes" id="UP000660745">
    <property type="component" value="Unassembled WGS sequence"/>
</dbReference>
<evidence type="ECO:0000313" key="4">
    <source>
        <dbReference type="Proteomes" id="UP000660745"/>
    </source>
</evidence>
<reference evidence="3" key="2">
    <citation type="submission" date="2020-09" db="EMBL/GenBank/DDBJ databases">
        <authorList>
            <person name="Sun Q."/>
            <person name="Zhou Y."/>
        </authorList>
    </citation>
    <scope>NUCLEOTIDE SEQUENCE</scope>
    <source>
        <strain evidence="3">CGMCC 4.7430</strain>
    </source>
</reference>
<feature type="region of interest" description="Disordered" evidence="1">
    <location>
        <begin position="261"/>
        <end position="362"/>
    </location>
</feature>